<accession>E6W3M8</accession>
<dbReference type="SUPFAM" id="SSF52540">
    <property type="entry name" value="P-loop containing nucleoside triphosphate hydrolases"/>
    <property type="match status" value="1"/>
</dbReference>
<keyword evidence="7" id="KW-1185">Reference proteome</keyword>
<dbReference type="InParanoid" id="E6W3M8"/>
<dbReference type="CDD" id="cd03214">
    <property type="entry name" value="ABC_Iron-Siderophores_B12_Hemin"/>
    <property type="match status" value="1"/>
</dbReference>
<dbReference type="SMART" id="SM00382">
    <property type="entry name" value="AAA"/>
    <property type="match status" value="1"/>
</dbReference>
<evidence type="ECO:0000256" key="4">
    <source>
        <dbReference type="ARBA" id="ARBA00022840"/>
    </source>
</evidence>
<dbReference type="KEGG" id="din:Selin_2189"/>
<keyword evidence="4" id="KW-0067">ATP-binding</keyword>
<dbReference type="InterPro" id="IPR003593">
    <property type="entry name" value="AAA+_ATPase"/>
</dbReference>
<keyword evidence="2" id="KW-0813">Transport</keyword>
<dbReference type="FunFam" id="3.40.50.300:FF:000134">
    <property type="entry name" value="Iron-enterobactin ABC transporter ATP-binding protein"/>
    <property type="match status" value="1"/>
</dbReference>
<dbReference type="GO" id="GO:0016887">
    <property type="term" value="F:ATP hydrolysis activity"/>
    <property type="evidence" value="ECO:0007669"/>
    <property type="project" value="InterPro"/>
</dbReference>
<dbReference type="RefSeq" id="WP_013506787.1">
    <property type="nucleotide sequence ID" value="NC_014836.1"/>
</dbReference>
<evidence type="ECO:0000256" key="1">
    <source>
        <dbReference type="ARBA" id="ARBA00005417"/>
    </source>
</evidence>
<organism evidence="6 7">
    <name type="scientific">Desulfurispirillum indicum (strain ATCC BAA-1389 / DSM 22839 / S5)</name>
    <dbReference type="NCBI Taxonomy" id="653733"/>
    <lineage>
        <taxon>Bacteria</taxon>
        <taxon>Pseudomonadati</taxon>
        <taxon>Chrysiogenota</taxon>
        <taxon>Chrysiogenia</taxon>
        <taxon>Chrysiogenales</taxon>
        <taxon>Chrysiogenaceae</taxon>
        <taxon>Desulfurispirillum</taxon>
    </lineage>
</organism>
<dbReference type="EMBL" id="CP002432">
    <property type="protein sequence ID" value="ADU66909.1"/>
    <property type="molecule type" value="Genomic_DNA"/>
</dbReference>
<keyword evidence="3" id="KW-0547">Nucleotide-binding</keyword>
<evidence type="ECO:0000313" key="6">
    <source>
        <dbReference type="EMBL" id="ADU66909.1"/>
    </source>
</evidence>
<dbReference type="eggNOG" id="COG1120">
    <property type="taxonomic scope" value="Bacteria"/>
</dbReference>
<dbReference type="STRING" id="653733.Selin_2189"/>
<dbReference type="PROSITE" id="PS50893">
    <property type="entry name" value="ABC_TRANSPORTER_2"/>
    <property type="match status" value="1"/>
</dbReference>
<feature type="domain" description="ABC transporter" evidence="5">
    <location>
        <begin position="3"/>
        <end position="236"/>
    </location>
</feature>
<evidence type="ECO:0000256" key="2">
    <source>
        <dbReference type="ARBA" id="ARBA00022448"/>
    </source>
</evidence>
<dbReference type="GO" id="GO:0005524">
    <property type="term" value="F:ATP binding"/>
    <property type="evidence" value="ECO:0007669"/>
    <property type="project" value="UniProtKB-KW"/>
</dbReference>
<dbReference type="InterPro" id="IPR050153">
    <property type="entry name" value="Metal_Ion_Import_ABC"/>
</dbReference>
<dbReference type="Gene3D" id="3.40.50.300">
    <property type="entry name" value="P-loop containing nucleotide triphosphate hydrolases"/>
    <property type="match status" value="1"/>
</dbReference>
<gene>
    <name evidence="6" type="ordered locus">Selin_2189</name>
</gene>
<dbReference type="InterPro" id="IPR017871">
    <property type="entry name" value="ABC_transporter-like_CS"/>
</dbReference>
<name>E6W3M8_DESIS</name>
<proteinExistence type="inferred from homology"/>
<dbReference type="PROSITE" id="PS00211">
    <property type="entry name" value="ABC_TRANSPORTER_1"/>
    <property type="match status" value="1"/>
</dbReference>
<reference evidence="6 7" key="1">
    <citation type="submission" date="2010-12" db="EMBL/GenBank/DDBJ databases">
        <title>Complete sequence of Desulfurispirillum indicum S5.</title>
        <authorList>
            <consortium name="US DOE Joint Genome Institute"/>
            <person name="Lucas S."/>
            <person name="Copeland A."/>
            <person name="Lapidus A."/>
            <person name="Cheng J.-F."/>
            <person name="Goodwin L."/>
            <person name="Pitluck S."/>
            <person name="Chertkov O."/>
            <person name="Held B."/>
            <person name="Detter J.C."/>
            <person name="Han C."/>
            <person name="Tapia R."/>
            <person name="Land M."/>
            <person name="Hauser L."/>
            <person name="Kyrpides N."/>
            <person name="Ivanova N."/>
            <person name="Mikhailova N."/>
            <person name="Haggblom M."/>
            <person name="Rauschenbach I."/>
            <person name="Bini E."/>
            <person name="Woyke T."/>
        </authorList>
    </citation>
    <scope>NUCLEOTIDE SEQUENCE [LARGE SCALE GENOMIC DNA]</scope>
    <source>
        <strain evidence="7">ATCC BAA-1389 / DSM 22839 / S5</strain>
    </source>
</reference>
<dbReference type="InterPro" id="IPR003439">
    <property type="entry name" value="ABC_transporter-like_ATP-bd"/>
</dbReference>
<evidence type="ECO:0000313" key="7">
    <source>
        <dbReference type="Proteomes" id="UP000002572"/>
    </source>
</evidence>
<evidence type="ECO:0000259" key="5">
    <source>
        <dbReference type="PROSITE" id="PS50893"/>
    </source>
</evidence>
<protein>
    <submittedName>
        <fullName evidence="6">ABC transporter related protein</fullName>
    </submittedName>
</protein>
<dbReference type="PANTHER" id="PTHR42734:SF6">
    <property type="entry name" value="MOLYBDATE IMPORT ATP-BINDING PROTEIN MOLC"/>
    <property type="match status" value="1"/>
</dbReference>
<dbReference type="HOGENOM" id="CLU_000604_1_11_0"/>
<comment type="similarity">
    <text evidence="1">Belongs to the ABC transporter superfamily.</text>
</comment>
<dbReference type="OrthoDB" id="9809450at2"/>
<evidence type="ECO:0000256" key="3">
    <source>
        <dbReference type="ARBA" id="ARBA00022741"/>
    </source>
</evidence>
<dbReference type="Pfam" id="PF00005">
    <property type="entry name" value="ABC_tran"/>
    <property type="match status" value="1"/>
</dbReference>
<sequence length="255" mass="28397">MKLQVKDLDFHYRQHAVLQQIDLELHQGELMAVLGPNGVGKTTLLRCINAMHRPRGGTITVEDINVLRMGSRDIARHFGYVAQRGESARMTAFDAVLLGRTPHMGWRPARDDLQKVEAALQRIGLGELSLRFLDEMSGGELQKVCIARALVQEPHILLLDEPTSSLDLKNQFEILQTIRAITRSHPVSAIMTMHDLNSALRFADRFVFVKAGRIYADVAASGVTPTIVQAVYGVEVDILEHSGYRLVVPRATCPQ</sequence>
<dbReference type="AlphaFoldDB" id="E6W3M8"/>
<dbReference type="InterPro" id="IPR027417">
    <property type="entry name" value="P-loop_NTPase"/>
</dbReference>
<dbReference type="PANTHER" id="PTHR42734">
    <property type="entry name" value="METAL TRANSPORT SYSTEM ATP-BINDING PROTEIN TM_0124-RELATED"/>
    <property type="match status" value="1"/>
</dbReference>
<dbReference type="Proteomes" id="UP000002572">
    <property type="component" value="Chromosome"/>
</dbReference>